<dbReference type="GO" id="GO:0050126">
    <property type="term" value="F:N-carbamoylputrescine amidase activity"/>
    <property type="evidence" value="ECO:0007669"/>
    <property type="project" value="TreeGrafter"/>
</dbReference>
<dbReference type="HOGENOM" id="CLU_030130_3_1_11"/>
<dbReference type="GeneID" id="96609974"/>
<dbReference type="STRING" id="2045.KR76_13975"/>
<dbReference type="GO" id="GO:0033388">
    <property type="term" value="P:putrescine biosynthetic process from arginine"/>
    <property type="evidence" value="ECO:0007669"/>
    <property type="project" value="TreeGrafter"/>
</dbReference>
<dbReference type="PROSITE" id="PS01227">
    <property type="entry name" value="UPF0012"/>
    <property type="match status" value="1"/>
</dbReference>
<dbReference type="Gene3D" id="3.60.110.10">
    <property type="entry name" value="Carbon-nitrogen hydrolase"/>
    <property type="match status" value="1"/>
</dbReference>
<dbReference type="KEGG" id="psim:KR76_13975"/>
<dbReference type="InterPro" id="IPR050345">
    <property type="entry name" value="Aliph_Amidase/BUP"/>
</dbReference>
<dbReference type="SUPFAM" id="SSF56317">
    <property type="entry name" value="Carbon-nitrogen hydrolase"/>
    <property type="match status" value="1"/>
</dbReference>
<organism evidence="3 4">
    <name type="scientific">Nocardioides simplex</name>
    <name type="common">Arthrobacter simplex</name>
    <dbReference type="NCBI Taxonomy" id="2045"/>
    <lineage>
        <taxon>Bacteria</taxon>
        <taxon>Bacillati</taxon>
        <taxon>Actinomycetota</taxon>
        <taxon>Actinomycetes</taxon>
        <taxon>Propionibacteriales</taxon>
        <taxon>Nocardioidaceae</taxon>
        <taxon>Pimelobacter</taxon>
    </lineage>
</organism>
<reference evidence="3 4" key="1">
    <citation type="journal article" date="2015" name="Genome Announc.">
        <title>Complete Genome Sequence of Steroid-Transforming Nocardioides simplex VKM Ac-2033D.</title>
        <authorList>
            <person name="Shtratnikova V.Y."/>
            <person name="Schelkunov M.I."/>
            <person name="Pekov Y.A."/>
            <person name="Fokina V.V."/>
            <person name="Logacheva M.D."/>
            <person name="Sokolov S.L."/>
            <person name="Bragin E.Y."/>
            <person name="Ashapkin V.V."/>
            <person name="Donova M.V."/>
        </authorList>
    </citation>
    <scope>NUCLEOTIDE SEQUENCE [LARGE SCALE GENOMIC DNA]</scope>
    <source>
        <strain evidence="3 4">VKM Ac-2033D</strain>
    </source>
</reference>
<dbReference type="RefSeq" id="WP_075018623.1">
    <property type="nucleotide sequence ID" value="NZ_BJMC01000009.1"/>
</dbReference>
<dbReference type="InterPro" id="IPR036526">
    <property type="entry name" value="C-N_Hydrolase_sf"/>
</dbReference>
<evidence type="ECO:0000313" key="4">
    <source>
        <dbReference type="Proteomes" id="UP000030300"/>
    </source>
</evidence>
<dbReference type="Pfam" id="PF00795">
    <property type="entry name" value="CN_hydrolase"/>
    <property type="match status" value="1"/>
</dbReference>
<gene>
    <name evidence="3" type="ORF">KR76_13975</name>
</gene>
<keyword evidence="4" id="KW-1185">Reference proteome</keyword>
<dbReference type="EC" id="3.5.1.30" evidence="3"/>
<dbReference type="Proteomes" id="UP000030300">
    <property type="component" value="Chromosome"/>
</dbReference>
<comment type="similarity">
    <text evidence="1">Belongs to the carbon-nitrogen hydrolase superfamily. NIT1/NIT2 family.</text>
</comment>
<dbReference type="PANTHER" id="PTHR43674">
    <property type="entry name" value="NITRILASE C965.09-RELATED"/>
    <property type="match status" value="1"/>
</dbReference>
<dbReference type="PANTHER" id="PTHR43674:SF2">
    <property type="entry name" value="BETA-UREIDOPROPIONASE"/>
    <property type="match status" value="1"/>
</dbReference>
<dbReference type="AlphaFoldDB" id="A0A0A1DWU5"/>
<dbReference type="EMBL" id="CP009896">
    <property type="protein sequence ID" value="AIY19935.2"/>
    <property type="molecule type" value="Genomic_DNA"/>
</dbReference>
<dbReference type="InterPro" id="IPR001110">
    <property type="entry name" value="UPF0012_CS"/>
</dbReference>
<proteinExistence type="inferred from homology"/>
<accession>A0A0A1DWU5</accession>
<dbReference type="PROSITE" id="PS50263">
    <property type="entry name" value="CN_HYDROLASE"/>
    <property type="match status" value="1"/>
</dbReference>
<keyword evidence="2 3" id="KW-0378">Hydrolase</keyword>
<evidence type="ECO:0000313" key="3">
    <source>
        <dbReference type="EMBL" id="AIY19935.2"/>
    </source>
</evidence>
<protein>
    <submittedName>
        <fullName evidence="3">5-aminopentanamidase</fullName>
        <ecNumber evidence="3">3.5.1.30</ecNumber>
    </submittedName>
</protein>
<dbReference type="OrthoDB" id="9811121at2"/>
<evidence type="ECO:0000256" key="2">
    <source>
        <dbReference type="ARBA" id="ARBA00022801"/>
    </source>
</evidence>
<dbReference type="InterPro" id="IPR044083">
    <property type="entry name" value="RamA-like"/>
</dbReference>
<evidence type="ECO:0000256" key="1">
    <source>
        <dbReference type="ARBA" id="ARBA00010613"/>
    </source>
</evidence>
<dbReference type="GO" id="GO:0047588">
    <property type="term" value="F:5-aminopentanamidase activity"/>
    <property type="evidence" value="ECO:0007669"/>
    <property type="project" value="UniProtKB-EC"/>
</dbReference>
<dbReference type="eggNOG" id="COG0388">
    <property type="taxonomic scope" value="Bacteria"/>
</dbReference>
<dbReference type="CDD" id="cd07576">
    <property type="entry name" value="R-amidase_like"/>
    <property type="match status" value="1"/>
</dbReference>
<dbReference type="InterPro" id="IPR003010">
    <property type="entry name" value="C-N_Hydrolase"/>
</dbReference>
<sequence length="275" mass="28330">MTDTTASPGAPGLVVAAWQADGPLRDVPAALVALDAAAADAAAQGVRLLVCPELTLTGYDIGPYAAELAEPAGGPMAQAVAAIAAAHGLAIAWSWPERDGATVHISAELVDRDGTVLARHRKAHLYGPDEAAAYVPGDGHPVVASLDGFTVGLLVCYDIEFPEQVRLVALAGADLLVCPTALMEPYETVSSLLVRARAYENQMAIVYANRAGTENALTYCGSSCVVGADGTDLARAGDEAALVVGTVTPVALADARRANTHLADRRPEVYGGLHR</sequence>
<name>A0A0A1DWU5_NOCSI</name>